<dbReference type="Proteomes" id="UP000001449">
    <property type="component" value="Chromosome 16"/>
</dbReference>
<dbReference type="EMBL" id="DS999418">
    <property type="protein sequence ID" value="EED86825.1"/>
    <property type="molecule type" value="Genomic_DNA"/>
</dbReference>
<organism evidence="1 2">
    <name type="scientific">Thalassiosira pseudonana</name>
    <name type="common">Marine diatom</name>
    <name type="synonym">Cyclotella nana</name>
    <dbReference type="NCBI Taxonomy" id="35128"/>
    <lineage>
        <taxon>Eukaryota</taxon>
        <taxon>Sar</taxon>
        <taxon>Stramenopiles</taxon>
        <taxon>Ochrophyta</taxon>
        <taxon>Bacillariophyta</taxon>
        <taxon>Coscinodiscophyceae</taxon>
        <taxon>Thalassiosirophycidae</taxon>
        <taxon>Thalassiosirales</taxon>
        <taxon>Thalassiosiraceae</taxon>
        <taxon>Thalassiosira</taxon>
    </lineage>
</organism>
<name>B8LCU1_THAPS</name>
<dbReference type="InterPro" id="IPR029044">
    <property type="entry name" value="Nucleotide-diphossugar_trans"/>
</dbReference>
<proteinExistence type="predicted"/>
<dbReference type="InterPro" id="IPR039367">
    <property type="entry name" value="Och1-like"/>
</dbReference>
<reference evidence="1 2" key="1">
    <citation type="journal article" date="2004" name="Science">
        <title>The genome of the diatom Thalassiosira pseudonana: ecology, evolution, and metabolism.</title>
        <authorList>
            <person name="Armbrust E.V."/>
            <person name="Berges J.A."/>
            <person name="Bowler C."/>
            <person name="Green B.R."/>
            <person name="Martinez D."/>
            <person name="Putnam N.H."/>
            <person name="Zhou S."/>
            <person name="Allen A.E."/>
            <person name="Apt K.E."/>
            <person name="Bechner M."/>
            <person name="Brzezinski M.A."/>
            <person name="Chaal B.K."/>
            <person name="Chiovitti A."/>
            <person name="Davis A.K."/>
            <person name="Demarest M.S."/>
            <person name="Detter J.C."/>
            <person name="Glavina T."/>
            <person name="Goodstein D."/>
            <person name="Hadi M.Z."/>
            <person name="Hellsten U."/>
            <person name="Hildebrand M."/>
            <person name="Jenkins B.D."/>
            <person name="Jurka J."/>
            <person name="Kapitonov V.V."/>
            <person name="Kroger N."/>
            <person name="Lau W.W."/>
            <person name="Lane T.W."/>
            <person name="Larimer F.W."/>
            <person name="Lippmeier J.C."/>
            <person name="Lucas S."/>
            <person name="Medina M."/>
            <person name="Montsant A."/>
            <person name="Obornik M."/>
            <person name="Parker M.S."/>
            <person name="Palenik B."/>
            <person name="Pazour G.J."/>
            <person name="Richardson P.M."/>
            <person name="Rynearson T.A."/>
            <person name="Saito M.A."/>
            <person name="Schwartz D.C."/>
            <person name="Thamatrakoln K."/>
            <person name="Valentin K."/>
            <person name="Vardi A."/>
            <person name="Wilkerson F.P."/>
            <person name="Rokhsar D.S."/>
        </authorList>
    </citation>
    <scope>NUCLEOTIDE SEQUENCE [LARGE SCALE GENOMIC DNA]</scope>
    <source>
        <strain evidence="1 2">CCMP1335</strain>
    </source>
</reference>
<gene>
    <name evidence="1" type="ORF">THAPSDRAFT_10497</name>
</gene>
<sequence>MPPDLVDAVQMWLDALPLHSLYFHDDAAVDRLFQLEWNEFPQLSHYMRCVRLKGAMKIDVWRMLLIYRYGGIYSDIDVVPNEFSETHPIEAEDQAFFVSDGWNRPTQWWFAMESRHPVAYFTIIEIFKRLSELKKIEAPRVVFVTGPEALKFGYGNAMVDWDKDGMSVFDENVVHACKFNRTARKVPNKNSRHVGTINMDEAVMWNATLNVTRRQRIEWQHGVKHWSYQQDKEEGRFEGACLDYLYELENNLREQ</sequence>
<dbReference type="Gene3D" id="3.90.550.20">
    <property type="match status" value="1"/>
</dbReference>
<dbReference type="SUPFAM" id="SSF53448">
    <property type="entry name" value="Nucleotide-diphospho-sugar transferases"/>
    <property type="match status" value="1"/>
</dbReference>
<dbReference type="GO" id="GO:0000009">
    <property type="term" value="F:alpha-1,6-mannosyltransferase activity"/>
    <property type="evidence" value="ECO:0007669"/>
    <property type="project" value="InterPro"/>
</dbReference>
<dbReference type="HOGENOM" id="CLU_1091882_0_0_1"/>
<dbReference type="PaxDb" id="35128-Thaps10497"/>
<dbReference type="InterPro" id="IPR007577">
    <property type="entry name" value="GlycoTrfase_DXD_sugar-bd_CS"/>
</dbReference>
<dbReference type="OMA" id="WNETHRI"/>
<dbReference type="PANTHER" id="PTHR31834:SF1">
    <property type="entry name" value="INITIATION-SPECIFIC ALPHA-1,6-MANNOSYLTRANSFERASE"/>
    <property type="match status" value="1"/>
</dbReference>
<dbReference type="KEGG" id="tps:THAPSDRAFT_10497"/>
<accession>B8LCU1</accession>
<reference evidence="1 2" key="2">
    <citation type="journal article" date="2008" name="Nature">
        <title>The Phaeodactylum genome reveals the evolutionary history of diatom genomes.</title>
        <authorList>
            <person name="Bowler C."/>
            <person name="Allen A.E."/>
            <person name="Badger J.H."/>
            <person name="Grimwood J."/>
            <person name="Jabbari K."/>
            <person name="Kuo A."/>
            <person name="Maheswari U."/>
            <person name="Martens C."/>
            <person name="Maumus F."/>
            <person name="Otillar R.P."/>
            <person name="Rayko E."/>
            <person name="Salamov A."/>
            <person name="Vandepoele K."/>
            <person name="Beszteri B."/>
            <person name="Gruber A."/>
            <person name="Heijde M."/>
            <person name="Katinka M."/>
            <person name="Mock T."/>
            <person name="Valentin K."/>
            <person name="Verret F."/>
            <person name="Berges J.A."/>
            <person name="Brownlee C."/>
            <person name="Cadoret J.P."/>
            <person name="Chiovitti A."/>
            <person name="Choi C.J."/>
            <person name="Coesel S."/>
            <person name="De Martino A."/>
            <person name="Detter J.C."/>
            <person name="Durkin C."/>
            <person name="Falciatore A."/>
            <person name="Fournet J."/>
            <person name="Haruta M."/>
            <person name="Huysman M.J."/>
            <person name="Jenkins B.D."/>
            <person name="Jiroutova K."/>
            <person name="Jorgensen R.E."/>
            <person name="Joubert Y."/>
            <person name="Kaplan A."/>
            <person name="Kroger N."/>
            <person name="Kroth P.G."/>
            <person name="La Roche J."/>
            <person name="Lindquist E."/>
            <person name="Lommer M."/>
            <person name="Martin-Jezequel V."/>
            <person name="Lopez P.J."/>
            <person name="Lucas S."/>
            <person name="Mangogna M."/>
            <person name="McGinnis K."/>
            <person name="Medlin L.K."/>
            <person name="Montsant A."/>
            <person name="Oudot-Le Secq M.P."/>
            <person name="Napoli C."/>
            <person name="Obornik M."/>
            <person name="Parker M.S."/>
            <person name="Petit J.L."/>
            <person name="Porcel B.M."/>
            <person name="Poulsen N."/>
            <person name="Robison M."/>
            <person name="Rychlewski L."/>
            <person name="Rynearson T.A."/>
            <person name="Schmutz J."/>
            <person name="Shapiro H."/>
            <person name="Siaut M."/>
            <person name="Stanley M."/>
            <person name="Sussman M.R."/>
            <person name="Taylor A.R."/>
            <person name="Vardi A."/>
            <person name="von Dassow P."/>
            <person name="Vyverman W."/>
            <person name="Willis A."/>
            <person name="Wyrwicz L.S."/>
            <person name="Rokhsar D.S."/>
            <person name="Weissenbach J."/>
            <person name="Armbrust E.V."/>
            <person name="Green B.R."/>
            <person name="Van de Peer Y."/>
            <person name="Grigoriev I.V."/>
        </authorList>
    </citation>
    <scope>NUCLEOTIDE SEQUENCE [LARGE SCALE GENOMIC DNA]</scope>
    <source>
        <strain evidence="1 2">CCMP1335</strain>
    </source>
</reference>
<dbReference type="RefSeq" id="XP_002296841.1">
    <property type="nucleotide sequence ID" value="XM_002296805.1"/>
</dbReference>
<evidence type="ECO:0008006" key="3">
    <source>
        <dbReference type="Google" id="ProtNLM"/>
    </source>
</evidence>
<keyword evidence="2" id="KW-1185">Reference proteome</keyword>
<evidence type="ECO:0000313" key="1">
    <source>
        <dbReference type="EMBL" id="EED86825.1"/>
    </source>
</evidence>
<dbReference type="eggNOG" id="ENOG502S8M2">
    <property type="taxonomic scope" value="Eukaryota"/>
</dbReference>
<dbReference type="InParanoid" id="B8LCU1"/>
<dbReference type="AlphaFoldDB" id="B8LCU1"/>
<dbReference type="PANTHER" id="PTHR31834">
    <property type="entry name" value="INITIATION-SPECIFIC ALPHA-1,6-MANNOSYLTRANSFERASE"/>
    <property type="match status" value="1"/>
</dbReference>
<dbReference type="Pfam" id="PF04488">
    <property type="entry name" value="Gly_transf_sug"/>
    <property type="match status" value="1"/>
</dbReference>
<evidence type="ECO:0000313" key="2">
    <source>
        <dbReference type="Proteomes" id="UP000001449"/>
    </source>
</evidence>
<dbReference type="GeneID" id="7442572"/>
<protein>
    <recommendedName>
        <fullName evidence="3">Glycosyltransferase family 32 protein</fullName>
    </recommendedName>
</protein>